<accession>A0A1Q9DJ14</accession>
<dbReference type="EMBL" id="LSRX01000514">
    <property type="protein sequence ID" value="OLP95164.1"/>
    <property type="molecule type" value="Genomic_DNA"/>
</dbReference>
<gene>
    <name evidence="1" type="ORF">AK812_SmicGene22737</name>
</gene>
<name>A0A1Q9DJ14_SYMMI</name>
<evidence type="ECO:0000313" key="2">
    <source>
        <dbReference type="Proteomes" id="UP000186817"/>
    </source>
</evidence>
<sequence length="74" mass="8009">MPDRAKTLASRAWSSTSLQAGVAYSSAMSGNKLEQLSKDRLIKKLQEAEALLAKQKAEQAKVEPVKEDGHVNAV</sequence>
<protein>
    <submittedName>
        <fullName evidence="1">Uncharacterized protein</fullName>
    </submittedName>
</protein>
<organism evidence="1 2">
    <name type="scientific">Symbiodinium microadriaticum</name>
    <name type="common">Dinoflagellate</name>
    <name type="synonym">Zooxanthella microadriatica</name>
    <dbReference type="NCBI Taxonomy" id="2951"/>
    <lineage>
        <taxon>Eukaryota</taxon>
        <taxon>Sar</taxon>
        <taxon>Alveolata</taxon>
        <taxon>Dinophyceae</taxon>
        <taxon>Suessiales</taxon>
        <taxon>Symbiodiniaceae</taxon>
        <taxon>Symbiodinium</taxon>
    </lineage>
</organism>
<evidence type="ECO:0000313" key="1">
    <source>
        <dbReference type="EMBL" id="OLP95164.1"/>
    </source>
</evidence>
<comment type="caution">
    <text evidence="1">The sequence shown here is derived from an EMBL/GenBank/DDBJ whole genome shotgun (WGS) entry which is preliminary data.</text>
</comment>
<reference evidence="1 2" key="1">
    <citation type="submission" date="2016-02" db="EMBL/GenBank/DDBJ databases">
        <title>Genome analysis of coral dinoflagellate symbionts highlights evolutionary adaptations to a symbiotic lifestyle.</title>
        <authorList>
            <person name="Aranda M."/>
            <person name="Li Y."/>
            <person name="Liew Y.J."/>
            <person name="Baumgarten S."/>
            <person name="Simakov O."/>
            <person name="Wilson M."/>
            <person name="Piel J."/>
            <person name="Ashoor H."/>
            <person name="Bougouffa S."/>
            <person name="Bajic V.B."/>
            <person name="Ryu T."/>
            <person name="Ravasi T."/>
            <person name="Bayer T."/>
            <person name="Micklem G."/>
            <person name="Kim H."/>
            <person name="Bhak J."/>
            <person name="Lajeunesse T.C."/>
            <person name="Voolstra C.R."/>
        </authorList>
    </citation>
    <scope>NUCLEOTIDE SEQUENCE [LARGE SCALE GENOMIC DNA]</scope>
    <source>
        <strain evidence="1 2">CCMP2467</strain>
    </source>
</reference>
<proteinExistence type="predicted"/>
<keyword evidence="2" id="KW-1185">Reference proteome</keyword>
<dbReference type="AlphaFoldDB" id="A0A1Q9DJ14"/>
<dbReference type="Proteomes" id="UP000186817">
    <property type="component" value="Unassembled WGS sequence"/>
</dbReference>
<dbReference type="OrthoDB" id="10352527at2759"/>